<evidence type="ECO:0000313" key="1">
    <source>
        <dbReference type="EMBL" id="WPB06584.1"/>
    </source>
</evidence>
<dbReference type="RefSeq" id="XP_065459459.1">
    <property type="nucleotide sequence ID" value="XM_065603387.1"/>
</dbReference>
<dbReference type="GeneID" id="90644731"/>
<dbReference type="Proteomes" id="UP001302367">
    <property type="component" value="Chromosome 7"/>
</dbReference>
<keyword evidence="2" id="KW-1185">Reference proteome</keyword>
<reference evidence="1 2" key="1">
    <citation type="submission" date="2023-09" db="EMBL/GenBank/DDBJ databases">
        <title>Complete-Gapless Cercospora beticola genome.</title>
        <authorList>
            <person name="Wyatt N.A."/>
            <person name="Spanner R.E."/>
            <person name="Bolton M.D."/>
        </authorList>
    </citation>
    <scope>NUCLEOTIDE SEQUENCE [LARGE SCALE GENOMIC DNA]</scope>
    <source>
        <strain evidence="1">Cb09-40</strain>
    </source>
</reference>
<organism evidence="1 2">
    <name type="scientific">Cercospora beticola</name>
    <name type="common">Sugarbeet leaf spot fungus</name>
    <dbReference type="NCBI Taxonomy" id="122368"/>
    <lineage>
        <taxon>Eukaryota</taxon>
        <taxon>Fungi</taxon>
        <taxon>Dikarya</taxon>
        <taxon>Ascomycota</taxon>
        <taxon>Pezizomycotina</taxon>
        <taxon>Dothideomycetes</taxon>
        <taxon>Dothideomycetidae</taxon>
        <taxon>Mycosphaerellales</taxon>
        <taxon>Mycosphaerellaceae</taxon>
        <taxon>Cercospora</taxon>
    </lineage>
</organism>
<name>A0ABZ0P3Z5_CERBT</name>
<evidence type="ECO:0008006" key="3">
    <source>
        <dbReference type="Google" id="ProtNLM"/>
    </source>
</evidence>
<dbReference type="EMBL" id="CP134190">
    <property type="protein sequence ID" value="WPB06584.1"/>
    <property type="molecule type" value="Genomic_DNA"/>
</dbReference>
<proteinExistence type="predicted"/>
<sequence>MSCNKIVASKLLGSILQSGKELELRAATQTTHWTRPAIVASEAMRDGATKAIKGSGKTLPENTAREKPIIQDHYTIVLEDKDGNYIKTEHFDKK</sequence>
<protein>
    <recommendedName>
        <fullName evidence="3">Hypervirulence associated protein TUDOR domain-containing protein</fullName>
    </recommendedName>
</protein>
<accession>A0ABZ0P3Z5</accession>
<gene>
    <name evidence="1" type="ORF">RHO25_011241</name>
</gene>
<evidence type="ECO:0000313" key="2">
    <source>
        <dbReference type="Proteomes" id="UP001302367"/>
    </source>
</evidence>